<keyword evidence="9" id="KW-0560">Oxidoreductase</keyword>
<evidence type="ECO:0000256" key="5">
    <source>
        <dbReference type="ARBA" id="ARBA00023136"/>
    </source>
</evidence>
<feature type="domain" description="Heme-copper oxidase subunit III family profile" evidence="8">
    <location>
        <begin position="25"/>
        <end position="188"/>
    </location>
</feature>
<evidence type="ECO:0000256" key="4">
    <source>
        <dbReference type="ARBA" id="ARBA00022989"/>
    </source>
</evidence>
<feature type="transmembrane region" description="Helical" evidence="7">
    <location>
        <begin position="164"/>
        <end position="186"/>
    </location>
</feature>
<feature type="transmembrane region" description="Helical" evidence="7">
    <location>
        <begin position="96"/>
        <end position="113"/>
    </location>
</feature>
<dbReference type="GO" id="GO:0019646">
    <property type="term" value="P:aerobic electron transport chain"/>
    <property type="evidence" value="ECO:0007669"/>
    <property type="project" value="InterPro"/>
</dbReference>
<evidence type="ECO:0000256" key="1">
    <source>
        <dbReference type="ARBA" id="ARBA00004141"/>
    </source>
</evidence>
<dbReference type="PANTHER" id="PTHR11403">
    <property type="entry name" value="CYTOCHROME C OXIDASE SUBUNIT III"/>
    <property type="match status" value="1"/>
</dbReference>
<comment type="subcellular location">
    <subcellularLocation>
        <location evidence="6">Cell membrane</location>
        <topology evidence="6">Multi-pass membrane protein</topology>
    </subcellularLocation>
    <subcellularLocation>
        <location evidence="1">Membrane</location>
        <topology evidence="1">Multi-pass membrane protein</topology>
    </subcellularLocation>
</comment>
<feature type="transmembrane region" description="Helical" evidence="7">
    <location>
        <begin position="133"/>
        <end position="157"/>
    </location>
</feature>
<proteinExistence type="inferred from homology"/>
<evidence type="ECO:0000259" key="8">
    <source>
        <dbReference type="PROSITE" id="PS50253"/>
    </source>
</evidence>
<reference evidence="9 10" key="1">
    <citation type="submission" date="2016-01" db="EMBL/GenBank/DDBJ databases">
        <authorList>
            <person name="Oliw E.H."/>
        </authorList>
    </citation>
    <scope>NUCLEOTIDE SEQUENCE [LARGE SCALE GENOMIC DNA]</scope>
    <source>
        <strain evidence="9 10">Zutra 3-1</strain>
    </source>
</reference>
<comment type="similarity">
    <text evidence="2 6">Belongs to the cytochrome c oxidase subunit 3 family.</text>
</comment>
<sequence length="188" mass="20514">MACCFTITGETMAINTEEESGNLLLWILVWSELAAFGALTGAFIIAFALNPDAFAAARQHLQPQLAGFNTLILLASGWQAAVAASRHTALAGKRRALVLAGLLGFAFVGVKLHEYSTEIAFASDPAYGAFFELYFLLTGFHLLHVVFVAVLLFLVAVFPKNENVTLVTTLWHVIDLVWIVIFPIIYLV</sequence>
<dbReference type="GO" id="GO:0016966">
    <property type="term" value="F:nitric oxide reductase activity"/>
    <property type="evidence" value="ECO:0007669"/>
    <property type="project" value="UniProtKB-EC"/>
</dbReference>
<dbReference type="SUPFAM" id="SSF81452">
    <property type="entry name" value="Cytochrome c oxidase subunit III-like"/>
    <property type="match status" value="1"/>
</dbReference>
<dbReference type="InterPro" id="IPR013833">
    <property type="entry name" value="Cyt_c_oxidase_su3_a-hlx"/>
</dbReference>
<gene>
    <name evidence="9" type="primary">norE</name>
    <name evidence="9" type="ORF">AGR7C_Lc160021</name>
</gene>
<dbReference type="Proteomes" id="UP000191987">
    <property type="component" value="Unassembled WGS sequence"/>
</dbReference>
<dbReference type="Gene3D" id="1.20.120.80">
    <property type="entry name" value="Cytochrome c oxidase, subunit III, four-helix bundle"/>
    <property type="match status" value="1"/>
</dbReference>
<dbReference type="AlphaFoldDB" id="A0A1S7RG30"/>
<keyword evidence="5 7" id="KW-0472">Membrane</keyword>
<dbReference type="GO" id="GO:0004129">
    <property type="term" value="F:cytochrome-c oxidase activity"/>
    <property type="evidence" value="ECO:0007669"/>
    <property type="project" value="InterPro"/>
</dbReference>
<evidence type="ECO:0000256" key="6">
    <source>
        <dbReference type="RuleBase" id="RU003376"/>
    </source>
</evidence>
<evidence type="ECO:0000256" key="3">
    <source>
        <dbReference type="ARBA" id="ARBA00022692"/>
    </source>
</evidence>
<dbReference type="PROSITE" id="PS50253">
    <property type="entry name" value="COX3"/>
    <property type="match status" value="1"/>
</dbReference>
<evidence type="ECO:0000313" key="9">
    <source>
        <dbReference type="EMBL" id="CUX52059.1"/>
    </source>
</evidence>
<feature type="transmembrane region" description="Helical" evidence="7">
    <location>
        <begin position="61"/>
        <end position="84"/>
    </location>
</feature>
<dbReference type="InterPro" id="IPR000298">
    <property type="entry name" value="Cyt_c_oxidase-like_su3"/>
</dbReference>
<protein>
    <submittedName>
        <fullName evidence="9">NorE protein involved in nitric oxide reduction (Cytochrome c oxidase subunit III-like protein)</fullName>
        <ecNumber evidence="9">1.7.2.5</ecNumber>
    </submittedName>
</protein>
<name>A0A1S7RG30_9HYPH</name>
<organism evidence="9 10">
    <name type="scientific">Agrobacterium deltaense Zutra 3/1</name>
    <dbReference type="NCBI Taxonomy" id="1183427"/>
    <lineage>
        <taxon>Bacteria</taxon>
        <taxon>Pseudomonadati</taxon>
        <taxon>Pseudomonadota</taxon>
        <taxon>Alphaproteobacteria</taxon>
        <taxon>Hyphomicrobiales</taxon>
        <taxon>Rhizobiaceae</taxon>
        <taxon>Rhizobium/Agrobacterium group</taxon>
        <taxon>Agrobacterium</taxon>
    </lineage>
</organism>
<evidence type="ECO:0000256" key="2">
    <source>
        <dbReference type="ARBA" id="ARBA00010581"/>
    </source>
</evidence>
<dbReference type="GO" id="GO:0005886">
    <property type="term" value="C:plasma membrane"/>
    <property type="evidence" value="ECO:0007669"/>
    <property type="project" value="UniProtKB-SubCell"/>
</dbReference>
<dbReference type="EC" id="1.7.2.5" evidence="9"/>
<evidence type="ECO:0000313" key="10">
    <source>
        <dbReference type="Proteomes" id="UP000191987"/>
    </source>
</evidence>
<dbReference type="EMBL" id="FBWG01000034">
    <property type="protein sequence ID" value="CUX52059.1"/>
    <property type="molecule type" value="Genomic_DNA"/>
</dbReference>
<dbReference type="Pfam" id="PF00510">
    <property type="entry name" value="COX3"/>
    <property type="match status" value="1"/>
</dbReference>
<accession>A0A1S7RG30</accession>
<keyword evidence="3 6" id="KW-0812">Transmembrane</keyword>
<dbReference type="InterPro" id="IPR035973">
    <property type="entry name" value="Cyt_c_oxidase_su3-like_sf"/>
</dbReference>
<evidence type="ECO:0000256" key="7">
    <source>
        <dbReference type="SAM" id="Phobius"/>
    </source>
</evidence>
<dbReference type="PANTHER" id="PTHR11403:SF6">
    <property type="entry name" value="NITRIC OXIDE REDUCTASE SUBUNIT E"/>
    <property type="match status" value="1"/>
</dbReference>
<dbReference type="InterPro" id="IPR024791">
    <property type="entry name" value="Cyt_c/ubiquinol_Oxase_su3"/>
</dbReference>
<keyword evidence="4 7" id="KW-1133">Transmembrane helix</keyword>
<dbReference type="CDD" id="cd02862">
    <property type="entry name" value="NorE_like"/>
    <property type="match status" value="1"/>
</dbReference>
<feature type="transmembrane region" description="Helical" evidence="7">
    <location>
        <begin position="23"/>
        <end position="49"/>
    </location>
</feature>